<keyword evidence="2 6" id="KW-0031">Aminopeptidase</keyword>
<evidence type="ECO:0000256" key="2">
    <source>
        <dbReference type="ARBA" id="ARBA00022438"/>
    </source>
</evidence>
<dbReference type="GO" id="GO:0070009">
    <property type="term" value="F:serine-type aminopeptidase activity"/>
    <property type="evidence" value="ECO:0007669"/>
    <property type="project" value="UniProtKB-UniRule"/>
</dbReference>
<feature type="chain" id="PRO_5041490766" description="Dipeptidyl-peptidase" evidence="6">
    <location>
        <begin position="28"/>
        <end position="728"/>
    </location>
</feature>
<dbReference type="SUPFAM" id="SSF50494">
    <property type="entry name" value="Trypsin-like serine proteases"/>
    <property type="match status" value="1"/>
</dbReference>
<comment type="similarity">
    <text evidence="1 6">Belongs to the peptidase S46 family.</text>
</comment>
<sequence length="728" mass="81150">MKKPSVLALALGAGLALSGTISGEVQADEGMWQPHQLPGIADKLKDAGLKLDPKDLTDLTGFPMGAIVSLGGCTASFLSDKGLVASNHHCVYGSISYNSTEDNNLLKNGFLAKNYSEELPAAPGSRIYVTEEITEVTDKVTAGIVDGMSGSERYDAVDKNSKALVAECESDDRYRCSVVNFHGGLEYFLFKQLTIRDVRLVHAPASSIGKFGGDTDNWMWPRHTGDYGFYRAYVGKDGQPADYSEDNVPYEPKHHLKVSKASVKDGDFLMVLGYPGRTNRYRTGLEVDNTFNWSYPNAKVLREDLINIIDTRTEPGSDEALAYASTRAGLANYAKNFGSMIESYNKGNLQAKKTELEANLAKWISADEDRLARYGNALNGLNDLIKQDMATQERDLYLSYMGYLSLKSAAERLYRLSIEKTKADADRKRGYQERDMARFEQGLKRVERRYVADIDKAFFKHLLTQYAALPQDQRLASMDKFFGLNKGLNEAKLDKQLDKMYAKSELGSFEARKAWMEKSTADFEKSKDPFIQLAVATYAERKAMEEAGEELSGNIQAYRPKFMEALIAYYKDNNLPVYADANSTLRVTYGNVKGYSPHDGATMLPFTTLNGIIQKYTGEGEFDSPQKQLDLIKAKQYGPYVSKELNSVPVNYLGTLDITGGNSGSPTLNDKAEFVGLAFDGVYESIIGDWDYDPELNRSIHVDVKYMLWVMEYVDGATNLIEEMDIVE</sequence>
<dbReference type="Proteomes" id="UP001161422">
    <property type="component" value="Unassembled WGS sequence"/>
</dbReference>
<dbReference type="RefSeq" id="WP_095504312.1">
    <property type="nucleotide sequence ID" value="NZ_BSNC01000005.1"/>
</dbReference>
<dbReference type="GO" id="GO:0008239">
    <property type="term" value="F:dipeptidyl-peptidase activity"/>
    <property type="evidence" value="ECO:0007669"/>
    <property type="project" value="UniProtKB-UniRule"/>
</dbReference>
<dbReference type="AlphaFoldDB" id="A0AA37RYE5"/>
<dbReference type="InterPro" id="IPR019500">
    <property type="entry name" value="Pep_S46"/>
</dbReference>
<evidence type="ECO:0000313" key="8">
    <source>
        <dbReference type="Proteomes" id="UP001161422"/>
    </source>
</evidence>
<dbReference type="GO" id="GO:0043171">
    <property type="term" value="P:peptide catabolic process"/>
    <property type="evidence" value="ECO:0007669"/>
    <property type="project" value="UniProtKB-UniRule"/>
</dbReference>
<keyword evidence="3 6" id="KW-0645">Protease</keyword>
<accession>A0AA37RYE5</accession>
<organism evidence="7 8">
    <name type="scientific">Paraferrimonas sedimenticola</name>
    <dbReference type="NCBI Taxonomy" id="375674"/>
    <lineage>
        <taxon>Bacteria</taxon>
        <taxon>Pseudomonadati</taxon>
        <taxon>Pseudomonadota</taxon>
        <taxon>Gammaproteobacteria</taxon>
        <taxon>Alteromonadales</taxon>
        <taxon>Ferrimonadaceae</taxon>
        <taxon>Paraferrimonas</taxon>
    </lineage>
</organism>
<reference evidence="7" key="2">
    <citation type="submission" date="2023-01" db="EMBL/GenBank/DDBJ databases">
        <title>Draft genome sequence of Paraferrimonas sedimenticola strain NBRC 101628.</title>
        <authorList>
            <person name="Sun Q."/>
            <person name="Mori K."/>
        </authorList>
    </citation>
    <scope>NUCLEOTIDE SEQUENCE</scope>
    <source>
        <strain evidence="7">NBRC 101628</strain>
    </source>
</reference>
<dbReference type="EC" id="3.4.14.-" evidence="6"/>
<keyword evidence="8" id="KW-1185">Reference proteome</keyword>
<name>A0AA37RYE5_9GAMM</name>
<dbReference type="EMBL" id="BSNC01000005">
    <property type="protein sequence ID" value="GLP97007.1"/>
    <property type="molecule type" value="Genomic_DNA"/>
</dbReference>
<dbReference type="InterPro" id="IPR009003">
    <property type="entry name" value="Peptidase_S1_PA"/>
</dbReference>
<evidence type="ECO:0000256" key="3">
    <source>
        <dbReference type="ARBA" id="ARBA00022670"/>
    </source>
</evidence>
<protein>
    <recommendedName>
        <fullName evidence="6">Dipeptidyl-peptidase</fullName>
        <ecNumber evidence="6">3.4.14.-</ecNumber>
    </recommendedName>
</protein>
<keyword evidence="5 6" id="KW-0378">Hydrolase</keyword>
<dbReference type="PANTHER" id="PTHR38469:SF1">
    <property type="entry name" value="PERIPLASMIC PEPTIDASE SUBFAMILY S1B"/>
    <property type="match status" value="1"/>
</dbReference>
<dbReference type="Pfam" id="PF10459">
    <property type="entry name" value="Peptidase_S46"/>
    <property type="match status" value="1"/>
</dbReference>
<comment type="function">
    <text evidence="6">Catalyzes the removal of dipeptides from the N-terminus of oligopeptides.</text>
</comment>
<reference evidence="7" key="1">
    <citation type="journal article" date="2014" name="Int. J. Syst. Evol. Microbiol.">
        <title>Complete genome sequence of Corynebacterium casei LMG S-19264T (=DSM 44701T), isolated from a smear-ripened cheese.</title>
        <authorList>
            <consortium name="US DOE Joint Genome Institute (JGI-PGF)"/>
            <person name="Walter F."/>
            <person name="Albersmeier A."/>
            <person name="Kalinowski J."/>
            <person name="Ruckert C."/>
        </authorList>
    </citation>
    <scope>NUCLEOTIDE SEQUENCE</scope>
    <source>
        <strain evidence="7">NBRC 101628</strain>
    </source>
</reference>
<keyword evidence="6" id="KW-0720">Serine protease</keyword>
<evidence type="ECO:0000256" key="4">
    <source>
        <dbReference type="ARBA" id="ARBA00022729"/>
    </source>
</evidence>
<comment type="caution">
    <text evidence="7">The sequence shown here is derived from an EMBL/GenBank/DDBJ whole genome shotgun (WGS) entry which is preliminary data.</text>
</comment>
<keyword evidence="4 6" id="KW-0732">Signal</keyword>
<evidence type="ECO:0000256" key="1">
    <source>
        <dbReference type="ARBA" id="ARBA00010491"/>
    </source>
</evidence>
<gene>
    <name evidence="7" type="ORF">GCM10007895_23130</name>
</gene>
<evidence type="ECO:0000313" key="7">
    <source>
        <dbReference type="EMBL" id="GLP97007.1"/>
    </source>
</evidence>
<evidence type="ECO:0000256" key="6">
    <source>
        <dbReference type="RuleBase" id="RU366067"/>
    </source>
</evidence>
<proteinExistence type="inferred from homology"/>
<feature type="signal peptide" evidence="6">
    <location>
        <begin position="1"/>
        <end position="27"/>
    </location>
</feature>
<evidence type="ECO:0000256" key="5">
    <source>
        <dbReference type="ARBA" id="ARBA00022801"/>
    </source>
</evidence>
<dbReference type="GO" id="GO:0006508">
    <property type="term" value="P:proteolysis"/>
    <property type="evidence" value="ECO:0007669"/>
    <property type="project" value="UniProtKB-KW"/>
</dbReference>
<dbReference type="PANTHER" id="PTHR38469">
    <property type="entry name" value="PERIPLASMIC PEPTIDASE SUBFAMILY S1B"/>
    <property type="match status" value="1"/>
</dbReference>